<evidence type="ECO:0000313" key="3">
    <source>
        <dbReference type="Proteomes" id="UP001227230"/>
    </source>
</evidence>
<protein>
    <recommendedName>
        <fullName evidence="1">Retrotransposon gag domain-containing protein</fullName>
    </recommendedName>
</protein>
<dbReference type="Pfam" id="PF03732">
    <property type="entry name" value="Retrotrans_gag"/>
    <property type="match status" value="1"/>
</dbReference>
<sequence>MGTNNERIEHLETGLGVVQEELQRMELGMIDKLHHLEEALNRLLNVLLANPESSNQGNYHQENQNGSRQIVSSKSAKLEFPRLSGDDPTEGFNRVEQFFDYQGTAENQKVPMAAYHLEGEANQWWQWLYKTLKEERHVISWGKFEEELWALFGPSRCEDFDEALSRIKQLGTLIGHDDLRRAINQIPNKIHGQLFPVTNHRSQHFKPLNAEDKIKT</sequence>
<reference evidence="2 3" key="1">
    <citation type="journal article" date="2023" name="Hortic Res">
        <title>The complete reference genome for grapevine (Vitis vinifera L.) genetics and breeding.</title>
        <authorList>
            <person name="Shi X."/>
            <person name="Cao S."/>
            <person name="Wang X."/>
            <person name="Huang S."/>
            <person name="Wang Y."/>
            <person name="Liu Z."/>
            <person name="Liu W."/>
            <person name="Leng X."/>
            <person name="Peng Y."/>
            <person name="Wang N."/>
            <person name="Wang Y."/>
            <person name="Ma Z."/>
            <person name="Xu X."/>
            <person name="Zhang F."/>
            <person name="Xue H."/>
            <person name="Zhong H."/>
            <person name="Wang Y."/>
            <person name="Zhang K."/>
            <person name="Velt A."/>
            <person name="Avia K."/>
            <person name="Holtgrawe D."/>
            <person name="Grimplet J."/>
            <person name="Matus J.T."/>
            <person name="Ware D."/>
            <person name="Wu X."/>
            <person name="Wang H."/>
            <person name="Liu C."/>
            <person name="Fang Y."/>
            <person name="Rustenholz C."/>
            <person name="Cheng Z."/>
            <person name="Xiao H."/>
            <person name="Zhou Y."/>
        </authorList>
    </citation>
    <scope>NUCLEOTIDE SEQUENCE [LARGE SCALE GENOMIC DNA]</scope>
    <source>
        <strain evidence="3">cv. Pinot noir / PN40024</strain>
        <tissue evidence="2">Leaf</tissue>
    </source>
</reference>
<keyword evidence="3" id="KW-1185">Reference proteome</keyword>
<evidence type="ECO:0000259" key="1">
    <source>
        <dbReference type="Pfam" id="PF03732"/>
    </source>
</evidence>
<evidence type="ECO:0000313" key="2">
    <source>
        <dbReference type="EMBL" id="WKA06770.1"/>
    </source>
</evidence>
<dbReference type="InterPro" id="IPR005162">
    <property type="entry name" value="Retrotrans_gag_dom"/>
</dbReference>
<accession>A0ABY9DH20</accession>
<organism evidence="2 3">
    <name type="scientific">Vitis vinifera</name>
    <name type="common">Grape</name>
    <dbReference type="NCBI Taxonomy" id="29760"/>
    <lineage>
        <taxon>Eukaryota</taxon>
        <taxon>Viridiplantae</taxon>
        <taxon>Streptophyta</taxon>
        <taxon>Embryophyta</taxon>
        <taxon>Tracheophyta</taxon>
        <taxon>Spermatophyta</taxon>
        <taxon>Magnoliopsida</taxon>
        <taxon>eudicotyledons</taxon>
        <taxon>Gunneridae</taxon>
        <taxon>Pentapetalae</taxon>
        <taxon>rosids</taxon>
        <taxon>Vitales</taxon>
        <taxon>Vitaceae</taxon>
        <taxon>Viteae</taxon>
        <taxon>Vitis</taxon>
    </lineage>
</organism>
<name>A0ABY9DH20_VITVI</name>
<gene>
    <name evidence="2" type="ORF">VitviT2T_024654</name>
</gene>
<dbReference type="EMBL" id="CP126663">
    <property type="protein sequence ID" value="WKA06770.1"/>
    <property type="molecule type" value="Genomic_DNA"/>
</dbReference>
<feature type="domain" description="Retrotransposon gag" evidence="1">
    <location>
        <begin position="112"/>
        <end position="172"/>
    </location>
</feature>
<proteinExistence type="predicted"/>
<dbReference type="Proteomes" id="UP001227230">
    <property type="component" value="Chromosome 16"/>
</dbReference>